<name>A0A0M4FWM1_9BACI</name>
<accession>A0A0M4FWM1</accession>
<dbReference type="STRING" id="1441095.AM592_06820"/>
<dbReference type="Pfam" id="PF09911">
    <property type="entry name" value="DUF2140"/>
    <property type="match status" value="1"/>
</dbReference>
<dbReference type="EMBL" id="CP012600">
    <property type="protein sequence ID" value="ALC81338.1"/>
    <property type="molecule type" value="Genomic_DNA"/>
</dbReference>
<protein>
    <recommendedName>
        <fullName evidence="3">DUF2140 domain-containing protein</fullName>
    </recommendedName>
</protein>
<sequence>MKKYKVLFLALLVINLLVISVCALLVSLPGSNNPPDKTNRNSQYEFQITSTKESLNSFVKSYLARQAKDKDPNYQVVINDEVQVKGEIQAFASFINAQVSFEPVVEENGDVTLKVTELSLGRLNLPVSFVLNYMNRFYQLPDFVHVYSGEKEIEIRLSDMPLDNGMYVRAEKIDLKNDDIEFRYYHPGE</sequence>
<gene>
    <name evidence="1" type="ORF">AM592_06820</name>
</gene>
<dbReference type="RefSeq" id="WP_053603096.1">
    <property type="nucleotide sequence ID" value="NZ_CP012600.1"/>
</dbReference>
<keyword evidence="2" id="KW-1185">Reference proteome</keyword>
<dbReference type="OrthoDB" id="2412610at2"/>
<reference evidence="1 2" key="2">
    <citation type="journal article" date="2016" name="Int. J. Syst. Evol. Microbiol.">
        <title>Bacillus gobiensis sp. nov., isolated from a soil sample.</title>
        <authorList>
            <person name="Liu B."/>
            <person name="Liu G.H."/>
            <person name="Cetin S."/>
            <person name="Schumann P."/>
            <person name="Pan Z.Z."/>
            <person name="Chen Q.Q."/>
        </authorList>
    </citation>
    <scope>NUCLEOTIDE SEQUENCE [LARGE SCALE GENOMIC DNA]</scope>
    <source>
        <strain evidence="1 2">FJAT-4402</strain>
    </source>
</reference>
<organism evidence="1 2">
    <name type="scientific">Bacillus gobiensis</name>
    <dbReference type="NCBI Taxonomy" id="1441095"/>
    <lineage>
        <taxon>Bacteria</taxon>
        <taxon>Bacillati</taxon>
        <taxon>Bacillota</taxon>
        <taxon>Bacilli</taxon>
        <taxon>Bacillales</taxon>
        <taxon>Bacillaceae</taxon>
        <taxon>Bacillus</taxon>
    </lineage>
</organism>
<evidence type="ECO:0008006" key="3">
    <source>
        <dbReference type="Google" id="ProtNLM"/>
    </source>
</evidence>
<proteinExistence type="predicted"/>
<dbReference type="InterPro" id="IPR018672">
    <property type="entry name" value="DUF2140"/>
</dbReference>
<evidence type="ECO:0000313" key="1">
    <source>
        <dbReference type="EMBL" id="ALC81338.1"/>
    </source>
</evidence>
<dbReference type="Proteomes" id="UP000067625">
    <property type="component" value="Chromosome"/>
</dbReference>
<dbReference type="PATRIC" id="fig|1441095.3.peg.1508"/>
<reference evidence="2" key="1">
    <citation type="submission" date="2015-08" db="EMBL/GenBank/DDBJ databases">
        <title>Genome sequencing project for genomic taxonomy and phylogenomics of Bacillus-like bacteria.</title>
        <authorList>
            <person name="Liu B."/>
            <person name="Wang J."/>
            <person name="Zhu Y."/>
            <person name="Liu G."/>
            <person name="Chen Q."/>
            <person name="Chen Z."/>
            <person name="Lan J."/>
            <person name="Che J."/>
            <person name="Ge C."/>
            <person name="Shi H."/>
            <person name="Pan Z."/>
            <person name="Liu X."/>
        </authorList>
    </citation>
    <scope>NUCLEOTIDE SEQUENCE [LARGE SCALE GENOMIC DNA]</scope>
    <source>
        <strain evidence="2">FJAT-4402</strain>
    </source>
</reference>
<dbReference type="AlphaFoldDB" id="A0A0M4FWM1"/>
<evidence type="ECO:0000313" key="2">
    <source>
        <dbReference type="Proteomes" id="UP000067625"/>
    </source>
</evidence>